<organism evidence="1 2">
    <name type="scientific">Anabarilius grahami</name>
    <name type="common">Kanglang fish</name>
    <name type="synonym">Barilius grahami</name>
    <dbReference type="NCBI Taxonomy" id="495550"/>
    <lineage>
        <taxon>Eukaryota</taxon>
        <taxon>Metazoa</taxon>
        <taxon>Chordata</taxon>
        <taxon>Craniata</taxon>
        <taxon>Vertebrata</taxon>
        <taxon>Euteleostomi</taxon>
        <taxon>Actinopterygii</taxon>
        <taxon>Neopterygii</taxon>
        <taxon>Teleostei</taxon>
        <taxon>Ostariophysi</taxon>
        <taxon>Cypriniformes</taxon>
        <taxon>Xenocyprididae</taxon>
        <taxon>Xenocypridinae</taxon>
        <taxon>Xenocypridinae incertae sedis</taxon>
        <taxon>Anabarilius</taxon>
    </lineage>
</organism>
<protein>
    <submittedName>
        <fullName evidence="1">Uncharacterized protein</fullName>
    </submittedName>
</protein>
<name>A0A3N0Y2K6_ANAGA</name>
<accession>A0A3N0Y2K6</accession>
<sequence>MTQRECSSTRSEVGSGSGSFYASQIVIGELLCSNTNPRYSTNALRSWRRRRSANTVVLAVLTPSLNGFLSPDRLALST</sequence>
<dbReference type="EMBL" id="RJVU01053773">
    <property type="protein sequence ID" value="ROL23484.1"/>
    <property type="molecule type" value="Genomic_DNA"/>
</dbReference>
<comment type="caution">
    <text evidence="1">The sequence shown here is derived from an EMBL/GenBank/DDBJ whole genome shotgun (WGS) entry which is preliminary data.</text>
</comment>
<evidence type="ECO:0000313" key="2">
    <source>
        <dbReference type="Proteomes" id="UP000281406"/>
    </source>
</evidence>
<dbReference type="AlphaFoldDB" id="A0A3N0Y2K6"/>
<proteinExistence type="predicted"/>
<reference evidence="1 2" key="1">
    <citation type="submission" date="2018-10" db="EMBL/GenBank/DDBJ databases">
        <title>Genome assembly for a Yunnan-Guizhou Plateau 3E fish, Anabarilius grahami (Regan), and its evolutionary and genetic applications.</title>
        <authorList>
            <person name="Jiang W."/>
        </authorList>
    </citation>
    <scope>NUCLEOTIDE SEQUENCE [LARGE SCALE GENOMIC DNA]</scope>
    <source>
        <strain evidence="1">AG-KIZ</strain>
        <tissue evidence="1">Muscle</tissue>
    </source>
</reference>
<keyword evidence="2" id="KW-1185">Reference proteome</keyword>
<gene>
    <name evidence="1" type="ORF">DPX16_18752</name>
</gene>
<evidence type="ECO:0000313" key="1">
    <source>
        <dbReference type="EMBL" id="ROL23484.1"/>
    </source>
</evidence>
<dbReference type="Proteomes" id="UP000281406">
    <property type="component" value="Unassembled WGS sequence"/>
</dbReference>